<sequence length="136" mass="15598">MESKDTKLVIRISQADIEEIDEFIERNPRFSNRSEFIRHATMDYIARSRAGIIEPQNNGINVKIDRAFQRAIQKLVSEGLFSSVDDFITAVLQESLKTGLVRRMIQDKQEQYRSLLGQLGKDLDTDSELEHGGIDK</sequence>
<evidence type="ECO:0000313" key="2">
    <source>
        <dbReference type="Proteomes" id="UP000632195"/>
    </source>
</evidence>
<name>A0AA37BRP1_9ARCH</name>
<organism evidence="1 2">
    <name type="scientific">Thermogymnomonas acidicola</name>
    <dbReference type="NCBI Taxonomy" id="399579"/>
    <lineage>
        <taxon>Archaea</taxon>
        <taxon>Methanobacteriati</taxon>
        <taxon>Thermoplasmatota</taxon>
        <taxon>Thermoplasmata</taxon>
        <taxon>Thermoplasmatales</taxon>
        <taxon>Thermogymnomonas</taxon>
    </lineage>
</organism>
<evidence type="ECO:0000313" key="1">
    <source>
        <dbReference type="EMBL" id="GGM74379.1"/>
    </source>
</evidence>
<keyword evidence="2" id="KW-1185">Reference proteome</keyword>
<dbReference type="AlphaFoldDB" id="A0AA37BRP1"/>
<protein>
    <submittedName>
        <fullName evidence="1">Uncharacterized protein</fullName>
    </submittedName>
</protein>
<proteinExistence type="predicted"/>
<reference evidence="1" key="2">
    <citation type="submission" date="2022-09" db="EMBL/GenBank/DDBJ databases">
        <authorList>
            <person name="Sun Q."/>
            <person name="Ohkuma M."/>
        </authorList>
    </citation>
    <scope>NUCLEOTIDE SEQUENCE</scope>
    <source>
        <strain evidence="1">JCM 13583</strain>
    </source>
</reference>
<gene>
    <name evidence="1" type="ORF">GCM10007108_10380</name>
</gene>
<comment type="caution">
    <text evidence="1">The sequence shown here is derived from an EMBL/GenBank/DDBJ whole genome shotgun (WGS) entry which is preliminary data.</text>
</comment>
<accession>A0AA37BRP1</accession>
<dbReference type="EMBL" id="BMNY01000001">
    <property type="protein sequence ID" value="GGM74379.1"/>
    <property type="molecule type" value="Genomic_DNA"/>
</dbReference>
<dbReference type="CDD" id="cd22231">
    <property type="entry name" value="RHH_NikR_HicB-like"/>
    <property type="match status" value="1"/>
</dbReference>
<dbReference type="Proteomes" id="UP000632195">
    <property type="component" value="Unassembled WGS sequence"/>
</dbReference>
<reference evidence="1" key="1">
    <citation type="journal article" date="2014" name="Int. J. Syst. Evol. Microbiol.">
        <title>Complete genome sequence of Corynebacterium casei LMG S-19264T (=DSM 44701T), isolated from a smear-ripened cheese.</title>
        <authorList>
            <consortium name="US DOE Joint Genome Institute (JGI-PGF)"/>
            <person name="Walter F."/>
            <person name="Albersmeier A."/>
            <person name="Kalinowski J."/>
            <person name="Ruckert C."/>
        </authorList>
    </citation>
    <scope>NUCLEOTIDE SEQUENCE</scope>
    <source>
        <strain evidence="1">JCM 13583</strain>
    </source>
</reference>